<evidence type="ECO:0000256" key="4">
    <source>
        <dbReference type="ARBA" id="ARBA00023316"/>
    </source>
</evidence>
<dbReference type="SUPFAM" id="SSF51445">
    <property type="entry name" value="(Trans)glycosidases"/>
    <property type="match status" value="1"/>
</dbReference>
<dbReference type="InterPro" id="IPR001547">
    <property type="entry name" value="Glyco_hydro_5"/>
</dbReference>
<name>A0A6A7BTW9_9PEZI</name>
<evidence type="ECO:0000313" key="7">
    <source>
        <dbReference type="EMBL" id="KAF2858660.1"/>
    </source>
</evidence>
<evidence type="ECO:0000313" key="8">
    <source>
        <dbReference type="Proteomes" id="UP000799421"/>
    </source>
</evidence>
<dbReference type="GO" id="GO:0071555">
    <property type="term" value="P:cell wall organization"/>
    <property type="evidence" value="ECO:0007669"/>
    <property type="project" value="UniProtKB-KW"/>
</dbReference>
<evidence type="ECO:0000256" key="3">
    <source>
        <dbReference type="ARBA" id="ARBA00023295"/>
    </source>
</evidence>
<dbReference type="Proteomes" id="UP000799421">
    <property type="component" value="Unassembled WGS sequence"/>
</dbReference>
<keyword evidence="8" id="KW-1185">Reference proteome</keyword>
<evidence type="ECO:0000256" key="1">
    <source>
        <dbReference type="ARBA" id="ARBA00005641"/>
    </source>
</evidence>
<dbReference type="Gene3D" id="3.20.20.80">
    <property type="entry name" value="Glycosidases"/>
    <property type="match status" value="1"/>
</dbReference>
<evidence type="ECO:0000256" key="2">
    <source>
        <dbReference type="ARBA" id="ARBA00022801"/>
    </source>
</evidence>
<dbReference type="PANTHER" id="PTHR31297:SF42">
    <property type="entry name" value="GLYCOSIDE HYDROLASE FAMILY 5 DOMAIN-CONTAINING PROTEIN"/>
    <property type="match status" value="1"/>
</dbReference>
<dbReference type="GO" id="GO:0008422">
    <property type="term" value="F:beta-glucosidase activity"/>
    <property type="evidence" value="ECO:0007669"/>
    <property type="project" value="TreeGrafter"/>
</dbReference>
<feature type="non-terminal residue" evidence="7">
    <location>
        <position position="406"/>
    </location>
</feature>
<dbReference type="EMBL" id="MU006005">
    <property type="protein sequence ID" value="KAF2858660.1"/>
    <property type="molecule type" value="Genomic_DNA"/>
</dbReference>
<dbReference type="InterPro" id="IPR017853">
    <property type="entry name" value="GH"/>
</dbReference>
<dbReference type="Pfam" id="PF00150">
    <property type="entry name" value="Cellulase"/>
    <property type="match status" value="1"/>
</dbReference>
<dbReference type="GO" id="GO:0009251">
    <property type="term" value="P:glucan catabolic process"/>
    <property type="evidence" value="ECO:0007669"/>
    <property type="project" value="TreeGrafter"/>
</dbReference>
<evidence type="ECO:0000256" key="5">
    <source>
        <dbReference type="RuleBase" id="RU361153"/>
    </source>
</evidence>
<dbReference type="InterPro" id="IPR050386">
    <property type="entry name" value="Glycosyl_hydrolase_5"/>
</dbReference>
<evidence type="ECO:0000259" key="6">
    <source>
        <dbReference type="Pfam" id="PF00150"/>
    </source>
</evidence>
<dbReference type="OrthoDB" id="1887033at2759"/>
<proteinExistence type="inferred from homology"/>
<dbReference type="PANTHER" id="PTHR31297">
    <property type="entry name" value="GLUCAN ENDO-1,6-BETA-GLUCOSIDASE B"/>
    <property type="match status" value="1"/>
</dbReference>
<gene>
    <name evidence="7" type="ORF">K470DRAFT_201753</name>
</gene>
<dbReference type="GO" id="GO:0009986">
    <property type="term" value="C:cell surface"/>
    <property type="evidence" value="ECO:0007669"/>
    <property type="project" value="TreeGrafter"/>
</dbReference>
<protein>
    <submittedName>
        <fullName evidence="7">Glycoside hydrolase family 5 protein</fullName>
    </submittedName>
</protein>
<organism evidence="7 8">
    <name type="scientific">Piedraia hortae CBS 480.64</name>
    <dbReference type="NCBI Taxonomy" id="1314780"/>
    <lineage>
        <taxon>Eukaryota</taxon>
        <taxon>Fungi</taxon>
        <taxon>Dikarya</taxon>
        <taxon>Ascomycota</taxon>
        <taxon>Pezizomycotina</taxon>
        <taxon>Dothideomycetes</taxon>
        <taxon>Dothideomycetidae</taxon>
        <taxon>Capnodiales</taxon>
        <taxon>Piedraiaceae</taxon>
        <taxon>Piedraia</taxon>
    </lineage>
</organism>
<comment type="similarity">
    <text evidence="1 5">Belongs to the glycosyl hydrolase 5 (cellulase A) family.</text>
</comment>
<keyword evidence="4" id="KW-0961">Cell wall biogenesis/degradation</keyword>
<sequence>AQDVIRGVNLGGWLVTEPWMTPSLFRATSTQDEWHLCSALGKDKCYALLQDHWSTFYTRDDFVQIKKAGLNSVRIPLGYWAVDLLSYEPYVSGQYPYLINAVRWAKDIGLTVMIDLHGAPGSQNGWEESGITGPVEFPANQTNTDRTIKVLKNLTDEFSQSTYGGAVISIELLNEPKMDFTVLSNFYSAAFETVVAGNASGINVTIHDGFFQPHSWANYHPTSAAATESAEYLSIDTHQFWAFPPLDNLTKPEILDAICDFGQQQLHMTSGKYTGILPTVVGEWSLSTGITGNSTTQSQNDPEKRTWFRTLFEAQNAAYTPKGPGQPSIGWYYWAWKTEYDIDAWSYRRGIAEEYIPSDVSDSSKFVFPIKPNGCIDETFHYSAPKSVPTYTASDAVPSSTSTATG</sequence>
<accession>A0A6A7BTW9</accession>
<keyword evidence="2 5" id="KW-0378">Hydrolase</keyword>
<dbReference type="AlphaFoldDB" id="A0A6A7BTW9"/>
<keyword evidence="3 5" id="KW-0326">Glycosidase</keyword>
<dbReference type="GO" id="GO:0005576">
    <property type="term" value="C:extracellular region"/>
    <property type="evidence" value="ECO:0007669"/>
    <property type="project" value="TreeGrafter"/>
</dbReference>
<feature type="non-terminal residue" evidence="7">
    <location>
        <position position="1"/>
    </location>
</feature>
<reference evidence="7" key="1">
    <citation type="journal article" date="2020" name="Stud. Mycol.">
        <title>101 Dothideomycetes genomes: a test case for predicting lifestyles and emergence of pathogens.</title>
        <authorList>
            <person name="Haridas S."/>
            <person name="Albert R."/>
            <person name="Binder M."/>
            <person name="Bloem J."/>
            <person name="Labutti K."/>
            <person name="Salamov A."/>
            <person name="Andreopoulos B."/>
            <person name="Baker S."/>
            <person name="Barry K."/>
            <person name="Bills G."/>
            <person name="Bluhm B."/>
            <person name="Cannon C."/>
            <person name="Castanera R."/>
            <person name="Culley D."/>
            <person name="Daum C."/>
            <person name="Ezra D."/>
            <person name="Gonzalez J."/>
            <person name="Henrissat B."/>
            <person name="Kuo A."/>
            <person name="Liang C."/>
            <person name="Lipzen A."/>
            <person name="Lutzoni F."/>
            <person name="Magnuson J."/>
            <person name="Mondo S."/>
            <person name="Nolan M."/>
            <person name="Ohm R."/>
            <person name="Pangilinan J."/>
            <person name="Park H.-J."/>
            <person name="Ramirez L."/>
            <person name="Alfaro M."/>
            <person name="Sun H."/>
            <person name="Tritt A."/>
            <person name="Yoshinaga Y."/>
            <person name="Zwiers L.-H."/>
            <person name="Turgeon B."/>
            <person name="Goodwin S."/>
            <person name="Spatafora J."/>
            <person name="Crous P."/>
            <person name="Grigoriev I."/>
        </authorList>
    </citation>
    <scope>NUCLEOTIDE SEQUENCE</scope>
    <source>
        <strain evidence="7">CBS 480.64</strain>
    </source>
</reference>
<feature type="domain" description="Glycoside hydrolase family 5" evidence="6">
    <location>
        <begin position="52"/>
        <end position="337"/>
    </location>
</feature>